<keyword evidence="5 12" id="KW-0808">Transferase</keyword>
<dbReference type="Gramene" id="PRQ30891">
    <property type="protein sequence ID" value="PRQ30891"/>
    <property type="gene ID" value="RchiOBHm_Chr5g0029531"/>
</dbReference>
<sequence>MLGEGRICSFFKGWIDEQSFTATKPGTGMAVAIKRLNQQLQGTLQSHKEWMEEVNCLGQLSHPNLVKLIGYCQKDDKRLLVYEFVPKGSLENHIFRRFSSCFQILSWNLRMKIALGAAKALAFHHSDEAKCIYVDFETSKILLDSVSESAFVLRSCQLGSILITTLSSVSVPSTSRRERILLKRFLFNELKVATWNFHPHNKLGEGGFGSVFRGWVDDNISTAASPGTGMLIAVKRINQEGLQGHKEWLTEIYYLGRLRHPNLVTLLGYCFEDDCRLLVYEFMAGGSLDTHLYGRASSLQPLSWILRMKIALGAANSLAFIHSGEGKVIHRDVKSSNILLDSNYNAKLSDFGFAKDGPAGDKSHVSTWVMGTRGYAAPEYVATGHLTRKTDVYGFGVVMLELLTGKPVLDTSRPTRERNLVEWARPYFASKRRVLKIFDARIKGQYSVAAARKAANLTNQCLSTEPELRPNMNEVVKALEQLQESGNNEGSGISHKEPRQSPYSNSNSAKSSWRSWISFRSSSSHSYIR</sequence>
<keyword evidence="13" id="KW-1185">Reference proteome</keyword>
<keyword evidence="3" id="KW-0472">Membrane</keyword>
<dbReference type="FunFam" id="3.30.200.20:FF:000228">
    <property type="entry name" value="Serine/threonine-protein kinase BIK1"/>
    <property type="match status" value="1"/>
</dbReference>
<dbReference type="GO" id="GO:0004674">
    <property type="term" value="F:protein serine/threonine kinase activity"/>
    <property type="evidence" value="ECO:0007669"/>
    <property type="project" value="UniProtKB-KW"/>
</dbReference>
<dbReference type="PROSITE" id="PS00107">
    <property type="entry name" value="PROTEIN_KINASE_ATP"/>
    <property type="match status" value="1"/>
</dbReference>
<feature type="region of interest" description="Disordered" evidence="10">
    <location>
        <begin position="485"/>
        <end position="512"/>
    </location>
</feature>
<dbReference type="Gene3D" id="3.30.200.20">
    <property type="entry name" value="Phosphorylase Kinase, domain 1"/>
    <property type="match status" value="1"/>
</dbReference>
<keyword evidence="6 9" id="KW-0547">Nucleotide-binding</keyword>
<evidence type="ECO:0000256" key="9">
    <source>
        <dbReference type="PROSITE-ProRule" id="PRU10141"/>
    </source>
</evidence>
<keyword evidence="7 12" id="KW-0418">Kinase</keyword>
<evidence type="ECO:0000313" key="13">
    <source>
        <dbReference type="Proteomes" id="UP000238479"/>
    </source>
</evidence>
<proteinExistence type="predicted"/>
<comment type="subcellular location">
    <subcellularLocation>
        <location evidence="1">Cell membrane</location>
    </subcellularLocation>
</comment>
<evidence type="ECO:0000256" key="1">
    <source>
        <dbReference type="ARBA" id="ARBA00004236"/>
    </source>
</evidence>
<evidence type="ECO:0000256" key="7">
    <source>
        <dbReference type="ARBA" id="ARBA00022777"/>
    </source>
</evidence>
<comment type="caution">
    <text evidence="12">The sequence shown here is derived from an EMBL/GenBank/DDBJ whole genome shotgun (WGS) entry which is preliminary data.</text>
</comment>
<feature type="binding site" evidence="9">
    <location>
        <position position="235"/>
    </location>
    <ligand>
        <name>ATP</name>
        <dbReference type="ChEBI" id="CHEBI:30616"/>
    </ligand>
</feature>
<evidence type="ECO:0000256" key="4">
    <source>
        <dbReference type="ARBA" id="ARBA00022527"/>
    </source>
</evidence>
<accession>A0A2P6Q9N6</accession>
<protein>
    <recommendedName>
        <fullName evidence="2">non-specific serine/threonine protein kinase</fullName>
        <ecNumber evidence="2">2.7.11.1</ecNumber>
    </recommendedName>
</protein>
<dbReference type="PROSITE" id="PS00108">
    <property type="entry name" value="PROTEIN_KINASE_ST"/>
    <property type="match status" value="1"/>
</dbReference>
<gene>
    <name evidence="12" type="ORF">RchiOBHm_Chr5g0029531</name>
</gene>
<dbReference type="PROSITE" id="PS50011">
    <property type="entry name" value="PROTEIN_KINASE_DOM"/>
    <property type="match status" value="1"/>
</dbReference>
<dbReference type="OMA" id="YCVEEEH"/>
<keyword evidence="3" id="KW-1003">Cell membrane</keyword>
<dbReference type="AlphaFoldDB" id="A0A2P6Q9N6"/>
<keyword evidence="8 9" id="KW-0067">ATP-binding</keyword>
<reference evidence="12 13" key="1">
    <citation type="journal article" date="2018" name="Nat. Genet.">
        <title>The Rosa genome provides new insights in the design of modern roses.</title>
        <authorList>
            <person name="Bendahmane M."/>
        </authorList>
    </citation>
    <scope>NUCLEOTIDE SEQUENCE [LARGE SCALE GENOMIC DNA]</scope>
    <source>
        <strain evidence="13">cv. Old Blush</strain>
    </source>
</reference>
<dbReference type="GO" id="GO:0005886">
    <property type="term" value="C:plasma membrane"/>
    <property type="evidence" value="ECO:0007669"/>
    <property type="project" value="UniProtKB-SubCell"/>
</dbReference>
<dbReference type="GO" id="GO:0005524">
    <property type="term" value="F:ATP binding"/>
    <property type="evidence" value="ECO:0007669"/>
    <property type="project" value="UniProtKB-UniRule"/>
</dbReference>
<feature type="domain" description="Protein kinase" evidence="11">
    <location>
        <begin position="197"/>
        <end position="482"/>
    </location>
</feature>
<dbReference type="Pfam" id="PF07714">
    <property type="entry name" value="PK_Tyr_Ser-Thr"/>
    <property type="match status" value="1"/>
</dbReference>
<dbReference type="CDD" id="cd14066">
    <property type="entry name" value="STKc_IRAK"/>
    <property type="match status" value="1"/>
</dbReference>
<dbReference type="Proteomes" id="UP000238479">
    <property type="component" value="Chromosome 5"/>
</dbReference>
<dbReference type="SMART" id="SM00220">
    <property type="entry name" value="S_TKc"/>
    <property type="match status" value="1"/>
</dbReference>
<dbReference type="EC" id="2.7.11.1" evidence="2"/>
<evidence type="ECO:0000256" key="8">
    <source>
        <dbReference type="ARBA" id="ARBA00022840"/>
    </source>
</evidence>
<evidence type="ECO:0000256" key="3">
    <source>
        <dbReference type="ARBA" id="ARBA00022475"/>
    </source>
</evidence>
<dbReference type="Pfam" id="PF00069">
    <property type="entry name" value="Pkinase"/>
    <property type="match status" value="1"/>
</dbReference>
<evidence type="ECO:0000256" key="6">
    <source>
        <dbReference type="ARBA" id="ARBA00022741"/>
    </source>
</evidence>
<dbReference type="FunFam" id="1.10.510.10:FF:000051">
    <property type="entry name" value="Receptor-like serine/threonine-protein kinase ALE2"/>
    <property type="match status" value="1"/>
</dbReference>
<name>A0A2P6Q9N6_ROSCH</name>
<dbReference type="STRING" id="74649.A0A2P6Q9N6"/>
<evidence type="ECO:0000256" key="10">
    <source>
        <dbReference type="SAM" id="MobiDB-lite"/>
    </source>
</evidence>
<dbReference type="SUPFAM" id="SSF56112">
    <property type="entry name" value="Protein kinase-like (PK-like)"/>
    <property type="match status" value="2"/>
</dbReference>
<dbReference type="InterPro" id="IPR017441">
    <property type="entry name" value="Protein_kinase_ATP_BS"/>
</dbReference>
<dbReference type="PANTHER" id="PTHR45621">
    <property type="entry name" value="OS01G0588500 PROTEIN-RELATED"/>
    <property type="match status" value="1"/>
</dbReference>
<evidence type="ECO:0000256" key="5">
    <source>
        <dbReference type="ARBA" id="ARBA00022679"/>
    </source>
</evidence>
<dbReference type="EMBL" id="PDCK01000043">
    <property type="protein sequence ID" value="PRQ30891.1"/>
    <property type="molecule type" value="Genomic_DNA"/>
</dbReference>
<dbReference type="InterPro" id="IPR011009">
    <property type="entry name" value="Kinase-like_dom_sf"/>
</dbReference>
<organism evidence="12 13">
    <name type="scientific">Rosa chinensis</name>
    <name type="common">China rose</name>
    <dbReference type="NCBI Taxonomy" id="74649"/>
    <lineage>
        <taxon>Eukaryota</taxon>
        <taxon>Viridiplantae</taxon>
        <taxon>Streptophyta</taxon>
        <taxon>Embryophyta</taxon>
        <taxon>Tracheophyta</taxon>
        <taxon>Spermatophyta</taxon>
        <taxon>Magnoliopsida</taxon>
        <taxon>eudicotyledons</taxon>
        <taxon>Gunneridae</taxon>
        <taxon>Pentapetalae</taxon>
        <taxon>rosids</taxon>
        <taxon>fabids</taxon>
        <taxon>Rosales</taxon>
        <taxon>Rosaceae</taxon>
        <taxon>Rosoideae</taxon>
        <taxon>Rosoideae incertae sedis</taxon>
        <taxon>Rosa</taxon>
    </lineage>
</organism>
<evidence type="ECO:0000256" key="2">
    <source>
        <dbReference type="ARBA" id="ARBA00012513"/>
    </source>
</evidence>
<dbReference type="InterPro" id="IPR001245">
    <property type="entry name" value="Ser-Thr/Tyr_kinase_cat_dom"/>
</dbReference>
<dbReference type="InterPro" id="IPR050823">
    <property type="entry name" value="Plant_Ser_Thr_Prot_Kinase"/>
</dbReference>
<dbReference type="InterPro" id="IPR000719">
    <property type="entry name" value="Prot_kinase_dom"/>
</dbReference>
<evidence type="ECO:0000313" key="12">
    <source>
        <dbReference type="EMBL" id="PRQ30891.1"/>
    </source>
</evidence>
<dbReference type="Gene3D" id="1.10.510.10">
    <property type="entry name" value="Transferase(Phosphotransferase) domain 1"/>
    <property type="match status" value="2"/>
</dbReference>
<feature type="compositionally biased region" description="Low complexity" evidence="10">
    <location>
        <begin position="501"/>
        <end position="512"/>
    </location>
</feature>
<dbReference type="InterPro" id="IPR008271">
    <property type="entry name" value="Ser/Thr_kinase_AS"/>
</dbReference>
<evidence type="ECO:0000259" key="11">
    <source>
        <dbReference type="PROSITE" id="PS50011"/>
    </source>
</evidence>
<keyword evidence="4" id="KW-0723">Serine/threonine-protein kinase</keyword>